<organism evidence="1 2">
    <name type="scientific">Polyporus arcularius HHB13444</name>
    <dbReference type="NCBI Taxonomy" id="1314778"/>
    <lineage>
        <taxon>Eukaryota</taxon>
        <taxon>Fungi</taxon>
        <taxon>Dikarya</taxon>
        <taxon>Basidiomycota</taxon>
        <taxon>Agaricomycotina</taxon>
        <taxon>Agaricomycetes</taxon>
        <taxon>Polyporales</taxon>
        <taxon>Polyporaceae</taxon>
        <taxon>Polyporus</taxon>
    </lineage>
</organism>
<dbReference type="Proteomes" id="UP000308197">
    <property type="component" value="Unassembled WGS sequence"/>
</dbReference>
<keyword evidence="2" id="KW-1185">Reference proteome</keyword>
<sequence>MATFQDPQPQVRLACFNDMLDSLCHVALEAPPSHGRLPLTLNPHAVTLPAHVYIRIADSLPYADASRFASVSRAAHDAATTVLYHDIFFTDKTMLRALQCLASNADRATTGQKRVHPTSKVRTITYITNDPDLDRVALPFLSIVLEHAAGLQYIALDFHEASLPLARRLLRRSGVHRNQPSPVLTHWYPHDKRYNQCKLSAPALSCIRTSHPEILEDICAFRALKTILFNDGRSEMEDVHTFIAAYRNYPGRFVLETFAYCTAIEDEPMLLTIVADIFPNLRHVCISLHIRNVFITPHSRRLHTLILTHLASHPHHLIDLHSLSIRPFRYRGLHPVLTTIAILRPYEIPGIPHLFSPPPFCVYQIYDEDNQNENHIAHHEHQVIIEDEDDM</sequence>
<dbReference type="AlphaFoldDB" id="A0A5C3P5S0"/>
<reference evidence="1 2" key="1">
    <citation type="journal article" date="2019" name="Nat. Ecol. Evol.">
        <title>Megaphylogeny resolves global patterns of mushroom evolution.</title>
        <authorList>
            <person name="Varga T."/>
            <person name="Krizsan K."/>
            <person name="Foldi C."/>
            <person name="Dima B."/>
            <person name="Sanchez-Garcia M."/>
            <person name="Sanchez-Ramirez S."/>
            <person name="Szollosi G.J."/>
            <person name="Szarkandi J.G."/>
            <person name="Papp V."/>
            <person name="Albert L."/>
            <person name="Andreopoulos W."/>
            <person name="Angelini C."/>
            <person name="Antonin V."/>
            <person name="Barry K.W."/>
            <person name="Bougher N.L."/>
            <person name="Buchanan P."/>
            <person name="Buyck B."/>
            <person name="Bense V."/>
            <person name="Catcheside P."/>
            <person name="Chovatia M."/>
            <person name="Cooper J."/>
            <person name="Damon W."/>
            <person name="Desjardin D."/>
            <person name="Finy P."/>
            <person name="Geml J."/>
            <person name="Haridas S."/>
            <person name="Hughes K."/>
            <person name="Justo A."/>
            <person name="Karasinski D."/>
            <person name="Kautmanova I."/>
            <person name="Kiss B."/>
            <person name="Kocsube S."/>
            <person name="Kotiranta H."/>
            <person name="LaButti K.M."/>
            <person name="Lechner B.E."/>
            <person name="Liimatainen K."/>
            <person name="Lipzen A."/>
            <person name="Lukacs Z."/>
            <person name="Mihaltcheva S."/>
            <person name="Morgado L.N."/>
            <person name="Niskanen T."/>
            <person name="Noordeloos M.E."/>
            <person name="Ohm R.A."/>
            <person name="Ortiz-Santana B."/>
            <person name="Ovrebo C."/>
            <person name="Racz N."/>
            <person name="Riley R."/>
            <person name="Savchenko A."/>
            <person name="Shiryaev A."/>
            <person name="Soop K."/>
            <person name="Spirin V."/>
            <person name="Szebenyi C."/>
            <person name="Tomsovsky M."/>
            <person name="Tulloss R.E."/>
            <person name="Uehling J."/>
            <person name="Grigoriev I.V."/>
            <person name="Vagvolgyi C."/>
            <person name="Papp T."/>
            <person name="Martin F.M."/>
            <person name="Miettinen O."/>
            <person name="Hibbett D.S."/>
            <person name="Nagy L.G."/>
        </authorList>
    </citation>
    <scope>NUCLEOTIDE SEQUENCE [LARGE SCALE GENOMIC DNA]</scope>
    <source>
        <strain evidence="1 2">HHB13444</strain>
    </source>
</reference>
<evidence type="ECO:0008006" key="3">
    <source>
        <dbReference type="Google" id="ProtNLM"/>
    </source>
</evidence>
<proteinExistence type="predicted"/>
<dbReference type="EMBL" id="ML211279">
    <property type="protein sequence ID" value="TFK85016.1"/>
    <property type="molecule type" value="Genomic_DNA"/>
</dbReference>
<accession>A0A5C3P5S0</accession>
<gene>
    <name evidence="1" type="ORF">K466DRAFT_601533</name>
</gene>
<protein>
    <recommendedName>
        <fullName evidence="3">F-box domain-containing protein</fullName>
    </recommendedName>
</protein>
<dbReference type="InParanoid" id="A0A5C3P5S0"/>
<evidence type="ECO:0000313" key="1">
    <source>
        <dbReference type="EMBL" id="TFK85016.1"/>
    </source>
</evidence>
<name>A0A5C3P5S0_9APHY</name>
<evidence type="ECO:0000313" key="2">
    <source>
        <dbReference type="Proteomes" id="UP000308197"/>
    </source>
</evidence>